<sequence length="890" mass="103837">MQLTGIKSLEEFSDSFSSFQDQICILEERPSGKIRLSKECIRFWQFKGFNRKPGTFPSFLFHLHGKIRNYADFTEKILLKHIQDSEYFDTLFTEDHILRFFWKVVFRKRGVSYRLYTFEILAKEGDDEEEGPDVESIFYKLPEPAFLFHPSTLRFLAVNDAALYLYGFSRKEFSEMNLLDIRPEEDRADMEIVIQNFAQDSGIRSRGIWRHWRKDKKFLYVKITTNRISFRGSFAVLVILTDVSETIETSYALKQSRAEKQSIIESMSDRYFALSKDWRFISANQQSLITLGKTQEELIGRNIWDLFSGSTSRFFKNRYEHAVQTKKPLVFDYKVPETGNIMEYRVFPFEEGISVFFQDITEKRRRETEQNILKEVTLKIPNASSVKQSFEILFETICKGTSWSFAQTWRFQKGEIILEENSPWYSSDASFLQYRMACLENKFSPGEGTIGKVFSTKKIRFVKDVQKEKDFKRTSAAVQNGIRSWIAIPLQTGHETYVLEFFTQIEIDLVNSYIQMFELIADQVGVLFKNKESEEEKDHFFKLSGDLFQISTLDGQVIEQNQAWEEILGYTPEELEEFDRTNIVHPEDRDKMLDAVRNVRKYKKNVSFALRYITKQGQTKTILWKTIASPEHGLVYASGKDITEIQDTQLKLENLTRELKRSNADLEDFAFIASHDLQEPLRKIMAFGDRLLKKNSNLDSESMDYLQRMYSSACRLSNLIEGLLSYSRIKSKSKPFQFLDLSSVLKDVIGDLEIYIKERNANVVDSKLGYAWCDPSQMGTVFQNLIKNGIKFNRSERPEMIVQCVAHPSEPNWIKISFSDNGIGFDKKHEDKIFTIFQRLHNREDYEGNGIGLAVCKKIIELHGGRIYAKSTLRKGSTFYLEFPGKLESD</sequence>
<dbReference type="PRINTS" id="PR00344">
    <property type="entry name" value="BCTRLSENSOR"/>
</dbReference>
<evidence type="ECO:0000259" key="7">
    <source>
        <dbReference type="PROSITE" id="PS50112"/>
    </source>
</evidence>
<dbReference type="Pfam" id="PF08448">
    <property type="entry name" value="PAS_4"/>
    <property type="match status" value="1"/>
</dbReference>
<dbReference type="InterPro" id="IPR029016">
    <property type="entry name" value="GAF-like_dom_sf"/>
</dbReference>
<dbReference type="Gene3D" id="3.30.450.20">
    <property type="entry name" value="PAS domain"/>
    <property type="match status" value="3"/>
</dbReference>
<dbReference type="EC" id="2.7.13.3" evidence="2"/>
<dbReference type="InterPro" id="IPR003661">
    <property type="entry name" value="HisK_dim/P_dom"/>
</dbReference>
<comment type="catalytic activity">
    <reaction evidence="1">
        <text>ATP + protein L-histidine = ADP + protein N-phospho-L-histidine.</text>
        <dbReference type="EC" id="2.7.13.3"/>
    </reaction>
</comment>
<dbReference type="InterPro" id="IPR036097">
    <property type="entry name" value="HisK_dim/P_sf"/>
</dbReference>
<feature type="domain" description="PAS" evidence="7">
    <location>
        <begin position="554"/>
        <end position="603"/>
    </location>
</feature>
<dbReference type="Proteomes" id="UP000012164">
    <property type="component" value="Unassembled WGS sequence"/>
</dbReference>
<dbReference type="SMART" id="SM00388">
    <property type="entry name" value="HisKA"/>
    <property type="match status" value="1"/>
</dbReference>
<accession>A0A0F6IDS7</accession>
<protein>
    <recommendedName>
        <fullName evidence="2">histidine kinase</fullName>
        <ecNumber evidence="2">2.7.13.3</ecNumber>
    </recommendedName>
</protein>
<dbReference type="PROSITE" id="PS50109">
    <property type="entry name" value="HIS_KIN"/>
    <property type="match status" value="1"/>
</dbReference>
<dbReference type="SUPFAM" id="SSF55874">
    <property type="entry name" value="ATPase domain of HSP90 chaperone/DNA topoisomerase II/histidine kinase"/>
    <property type="match status" value="1"/>
</dbReference>
<dbReference type="InterPro" id="IPR052162">
    <property type="entry name" value="Sensor_kinase/Photoreceptor"/>
</dbReference>
<dbReference type="InterPro" id="IPR004358">
    <property type="entry name" value="Sig_transdc_His_kin-like_C"/>
</dbReference>
<dbReference type="SMART" id="SM00091">
    <property type="entry name" value="PAS"/>
    <property type="match status" value="3"/>
</dbReference>
<dbReference type="SMART" id="SM00387">
    <property type="entry name" value="HATPase_c"/>
    <property type="match status" value="1"/>
</dbReference>
<dbReference type="InterPro" id="IPR003594">
    <property type="entry name" value="HATPase_dom"/>
</dbReference>
<evidence type="ECO:0000259" key="6">
    <source>
        <dbReference type="PROSITE" id="PS50109"/>
    </source>
</evidence>
<dbReference type="CDD" id="cd00082">
    <property type="entry name" value="HisKA"/>
    <property type="match status" value="1"/>
</dbReference>
<evidence type="ECO:0000256" key="2">
    <source>
        <dbReference type="ARBA" id="ARBA00012438"/>
    </source>
</evidence>
<dbReference type="PANTHER" id="PTHR43304">
    <property type="entry name" value="PHYTOCHROME-LIKE PROTEIN CPH1"/>
    <property type="match status" value="1"/>
</dbReference>
<feature type="domain" description="PAS" evidence="7">
    <location>
        <begin position="130"/>
        <end position="201"/>
    </location>
</feature>
<dbReference type="InterPro" id="IPR000014">
    <property type="entry name" value="PAS"/>
</dbReference>
<keyword evidence="5" id="KW-0418">Kinase</keyword>
<feature type="domain" description="PAS" evidence="7">
    <location>
        <begin position="256"/>
        <end position="326"/>
    </location>
</feature>
<evidence type="ECO:0000256" key="1">
    <source>
        <dbReference type="ARBA" id="ARBA00000085"/>
    </source>
</evidence>
<dbReference type="Pfam" id="PF00512">
    <property type="entry name" value="HisKA"/>
    <property type="match status" value="1"/>
</dbReference>
<dbReference type="Pfam" id="PF08447">
    <property type="entry name" value="PAS_3"/>
    <property type="match status" value="1"/>
</dbReference>
<evidence type="ECO:0000313" key="8">
    <source>
        <dbReference type="EMBL" id="EMJ36202.1"/>
    </source>
</evidence>
<dbReference type="InterPro" id="IPR036890">
    <property type="entry name" value="HATPase_C_sf"/>
</dbReference>
<organism evidence="8 9">
    <name type="scientific">Leptospira interrogans str. FPW1039</name>
    <dbReference type="NCBI Taxonomy" id="1193040"/>
    <lineage>
        <taxon>Bacteria</taxon>
        <taxon>Pseudomonadati</taxon>
        <taxon>Spirochaetota</taxon>
        <taxon>Spirochaetia</taxon>
        <taxon>Leptospirales</taxon>
        <taxon>Leptospiraceae</taxon>
        <taxon>Leptospira</taxon>
    </lineage>
</organism>
<keyword evidence="3" id="KW-0597">Phosphoprotein</keyword>
<dbReference type="SUPFAM" id="SSF47384">
    <property type="entry name" value="Homodimeric domain of signal transducing histidine kinase"/>
    <property type="match status" value="1"/>
</dbReference>
<dbReference type="InterPro" id="IPR035965">
    <property type="entry name" value="PAS-like_dom_sf"/>
</dbReference>
<dbReference type="InterPro" id="IPR005467">
    <property type="entry name" value="His_kinase_dom"/>
</dbReference>
<name>A0A0F6IDS7_LEPIR</name>
<dbReference type="Pfam" id="PF02518">
    <property type="entry name" value="HATPase_c"/>
    <property type="match status" value="1"/>
</dbReference>
<evidence type="ECO:0000256" key="3">
    <source>
        <dbReference type="ARBA" id="ARBA00022553"/>
    </source>
</evidence>
<dbReference type="SUPFAM" id="SSF55785">
    <property type="entry name" value="PYP-like sensor domain (PAS domain)"/>
    <property type="match status" value="3"/>
</dbReference>
<dbReference type="InterPro" id="IPR013656">
    <property type="entry name" value="PAS_4"/>
</dbReference>
<evidence type="ECO:0000256" key="5">
    <source>
        <dbReference type="ARBA" id="ARBA00022777"/>
    </source>
</evidence>
<dbReference type="EMBL" id="AKWR02000136">
    <property type="protein sequence ID" value="EMJ36202.1"/>
    <property type="molecule type" value="Genomic_DNA"/>
</dbReference>
<feature type="domain" description="Histidine kinase" evidence="6">
    <location>
        <begin position="672"/>
        <end position="887"/>
    </location>
</feature>
<dbReference type="NCBIfam" id="TIGR00229">
    <property type="entry name" value="sensory_box"/>
    <property type="match status" value="3"/>
</dbReference>
<dbReference type="CDD" id="cd00130">
    <property type="entry name" value="PAS"/>
    <property type="match status" value="3"/>
</dbReference>
<dbReference type="GO" id="GO:0000155">
    <property type="term" value="F:phosphorelay sensor kinase activity"/>
    <property type="evidence" value="ECO:0007669"/>
    <property type="project" value="InterPro"/>
</dbReference>
<dbReference type="GO" id="GO:0006355">
    <property type="term" value="P:regulation of DNA-templated transcription"/>
    <property type="evidence" value="ECO:0007669"/>
    <property type="project" value="InterPro"/>
</dbReference>
<evidence type="ECO:0000256" key="4">
    <source>
        <dbReference type="ARBA" id="ARBA00022679"/>
    </source>
</evidence>
<dbReference type="PANTHER" id="PTHR43304:SF1">
    <property type="entry name" value="PAC DOMAIN-CONTAINING PROTEIN"/>
    <property type="match status" value="1"/>
</dbReference>
<keyword evidence="4" id="KW-0808">Transferase</keyword>
<gene>
    <name evidence="8" type="ORF">LEP1GSC079_3779</name>
</gene>
<dbReference type="Gene3D" id="3.30.450.40">
    <property type="match status" value="1"/>
</dbReference>
<proteinExistence type="predicted"/>
<evidence type="ECO:0000313" key="9">
    <source>
        <dbReference type="Proteomes" id="UP000012164"/>
    </source>
</evidence>
<dbReference type="Gene3D" id="1.10.287.130">
    <property type="match status" value="1"/>
</dbReference>
<dbReference type="InterPro" id="IPR013655">
    <property type="entry name" value="PAS_fold_3"/>
</dbReference>
<dbReference type="AlphaFoldDB" id="A0A0F6IDS7"/>
<reference evidence="8 9" key="1">
    <citation type="submission" date="2013-01" db="EMBL/GenBank/DDBJ databases">
        <authorList>
            <person name="Harkins D.M."/>
            <person name="Durkin A.S."/>
            <person name="Brinkac L.M."/>
            <person name="Haft D.H."/>
            <person name="Selengut J.D."/>
            <person name="Sanka R."/>
            <person name="DePew J."/>
            <person name="Purushe J."/>
            <person name="Peacock S.J."/>
            <person name="Thaipadungpanit J."/>
            <person name="Wuthiekanun V.W."/>
            <person name="Day N.P."/>
            <person name="Vinetz J.M."/>
            <person name="Sutton G.G."/>
            <person name="Nierman W.C."/>
            <person name="Fouts D.E."/>
        </authorList>
    </citation>
    <scope>NUCLEOTIDE SEQUENCE [LARGE SCALE GENOMIC DNA]</scope>
    <source>
        <strain evidence="8 9">FPW1039</strain>
    </source>
</reference>
<comment type="caution">
    <text evidence="8">The sequence shown here is derived from an EMBL/GenBank/DDBJ whole genome shotgun (WGS) entry which is preliminary data.</text>
</comment>
<dbReference type="InterPro" id="IPR055081">
    <property type="entry name" value="NLP1-9_GAF"/>
</dbReference>
<dbReference type="Pfam" id="PF22922">
    <property type="entry name" value="GAF_NLP"/>
    <property type="match status" value="1"/>
</dbReference>
<dbReference type="Pfam" id="PF00989">
    <property type="entry name" value="PAS"/>
    <property type="match status" value="1"/>
</dbReference>
<dbReference type="Gene3D" id="3.30.565.10">
    <property type="entry name" value="Histidine kinase-like ATPase, C-terminal domain"/>
    <property type="match status" value="1"/>
</dbReference>
<dbReference type="PROSITE" id="PS50112">
    <property type="entry name" value="PAS"/>
    <property type="match status" value="3"/>
</dbReference>
<dbReference type="SUPFAM" id="SSF55781">
    <property type="entry name" value="GAF domain-like"/>
    <property type="match status" value="1"/>
</dbReference>
<dbReference type="InterPro" id="IPR013767">
    <property type="entry name" value="PAS_fold"/>
</dbReference>